<dbReference type="SMART" id="SM00028">
    <property type="entry name" value="TPR"/>
    <property type="match status" value="4"/>
</dbReference>
<sequence>MLFGILGSVEMRGPDGVTRGVDAPRTRALLTLLLLDAGRIVPSERLVGGLYGQRPPNDAGNALQAQVSRLRRKLRETGSAAAVEFHPAGYRLVVDPDEVDAHRFARLTDAARQAAAPGERVALLDEALALWRGPALADVAEEPFAAQQITRLDEARLTAIEDRAEARLELGTTDVAELRAEANAHPLRERLRGLLMRALHAEGRNAEALAEFAAVRQVLADELGADPSSELSELHLALLRADEPPAARVPVPLTGFVGRGLELARIGELLASARLVTVLGPGGAGKTRIALEAAARHAGEVAFADLSQLRDGSQLPRAVLTSLGLRETLPVAPVQRLLEALADRDVLLLLDNCEHLVADVIDLVHRLLAGCPGLRVLATSREALGITGEALCPLGPLPVPEPAAAPGEALAFPAVRLFVDRATAVDAEFRLTEDTAGQVIRVCAALDGLPLAIELAAARLRSLRLDDIEARLSDTGFSLLSRGNRAGAPRHRSLRAVVQWSWDLLDADEQRLARRLTVFAGGASARSAAEVCGLPPDAADELLAGLVDKSLVTGRGRYRMLDTIRAFGAERLDEAGERARISRAHAEYFLELARAADPHLRRGEQLEWLEALRGEHANTTAALQWAVRDDPELALRLIGALSGYWYLHGVRSDIAPLTAELLELIGTDPPQLAEEYVLCVLHAVSTGAAPRLERHVRRAEEIMNGLDAPVRQPFVLSAWAVFAGPPGRGAPSHPGEEQIRAAADPWVRAIIGFGDGFSRWLVHGDLAAAEREVARSLATFRELGERWGMAQALDGLAMLADARGASAEALSLTDEALELVDQLGAREDSADLRCRRADRLLGTGDLAAAEADYGRAMALARVTGLPSVLAAARLGLGEIARLRGEFATAREWCDQALEACTRDWTNAAVRATVHTALGRLAEVDGDLARAAEHHRTAVAAALANRTMPVLATAVEGLAGLAALDGDGESAALLMGIATSLQGRTLERAPGEEFGAAFDRGAALGYERAIELLTEETASSRRGGSHSRPSW</sequence>
<dbReference type="Gene3D" id="3.40.50.300">
    <property type="entry name" value="P-loop containing nucleotide triphosphate hydrolases"/>
    <property type="match status" value="1"/>
</dbReference>
<dbReference type="GO" id="GO:0000160">
    <property type="term" value="P:phosphorelay signal transduction system"/>
    <property type="evidence" value="ECO:0007669"/>
    <property type="project" value="InterPro"/>
</dbReference>
<dbReference type="InterPro" id="IPR016032">
    <property type="entry name" value="Sig_transdc_resp-reg_C-effctor"/>
</dbReference>
<dbReference type="InterPro" id="IPR019734">
    <property type="entry name" value="TPR_rpt"/>
</dbReference>
<feature type="DNA-binding region" description="OmpR/PhoB-type" evidence="3">
    <location>
        <begin position="1"/>
        <end position="94"/>
    </location>
</feature>
<dbReference type="InterPro" id="IPR027417">
    <property type="entry name" value="P-loop_NTPase"/>
</dbReference>
<dbReference type="InterPro" id="IPR036388">
    <property type="entry name" value="WH-like_DNA-bd_sf"/>
</dbReference>
<evidence type="ECO:0000259" key="4">
    <source>
        <dbReference type="PROSITE" id="PS51755"/>
    </source>
</evidence>
<dbReference type="Pfam" id="PF00486">
    <property type="entry name" value="Trans_reg_C"/>
    <property type="match status" value="1"/>
</dbReference>
<dbReference type="Pfam" id="PF13401">
    <property type="entry name" value="AAA_22"/>
    <property type="match status" value="1"/>
</dbReference>
<dbReference type="Pfam" id="PF03704">
    <property type="entry name" value="BTAD"/>
    <property type="match status" value="1"/>
</dbReference>
<dbReference type="InterPro" id="IPR058852">
    <property type="entry name" value="HTH_77"/>
</dbReference>
<protein>
    <submittedName>
        <fullName evidence="5">Predicted ATPase</fullName>
    </submittedName>
</protein>
<dbReference type="Pfam" id="PF25872">
    <property type="entry name" value="HTH_77"/>
    <property type="match status" value="1"/>
</dbReference>
<dbReference type="GO" id="GO:0006355">
    <property type="term" value="P:regulation of DNA-templated transcription"/>
    <property type="evidence" value="ECO:0007669"/>
    <property type="project" value="InterPro"/>
</dbReference>
<dbReference type="PRINTS" id="PR00364">
    <property type="entry name" value="DISEASERSIST"/>
</dbReference>
<dbReference type="InterPro" id="IPR005158">
    <property type="entry name" value="BTAD"/>
</dbReference>
<dbReference type="OrthoDB" id="9812579at2"/>
<evidence type="ECO:0000313" key="6">
    <source>
        <dbReference type="Proteomes" id="UP000199529"/>
    </source>
</evidence>
<dbReference type="InterPro" id="IPR011990">
    <property type="entry name" value="TPR-like_helical_dom_sf"/>
</dbReference>
<dbReference type="SUPFAM" id="SSF52540">
    <property type="entry name" value="P-loop containing nucleoside triphosphate hydrolases"/>
    <property type="match status" value="1"/>
</dbReference>
<dbReference type="Gene3D" id="1.25.40.10">
    <property type="entry name" value="Tetratricopeptide repeat domain"/>
    <property type="match status" value="2"/>
</dbReference>
<keyword evidence="6" id="KW-1185">Reference proteome</keyword>
<comment type="similarity">
    <text evidence="1">Belongs to the AfsR/DnrI/RedD regulatory family.</text>
</comment>
<name>A0A1H2XYE4_9PSEU</name>
<dbReference type="Gene3D" id="1.10.10.10">
    <property type="entry name" value="Winged helix-like DNA-binding domain superfamily/Winged helix DNA-binding domain"/>
    <property type="match status" value="1"/>
</dbReference>
<proteinExistence type="inferred from homology"/>
<dbReference type="STRING" id="418495.SAMN05216215_1006228"/>
<dbReference type="AlphaFoldDB" id="A0A1H2XYE4"/>
<dbReference type="GO" id="GO:0003677">
    <property type="term" value="F:DNA binding"/>
    <property type="evidence" value="ECO:0007669"/>
    <property type="project" value="UniProtKB-UniRule"/>
</dbReference>
<evidence type="ECO:0000313" key="5">
    <source>
        <dbReference type="EMBL" id="SDW97444.1"/>
    </source>
</evidence>
<organism evidence="5 6">
    <name type="scientific">Saccharopolyspora shandongensis</name>
    <dbReference type="NCBI Taxonomy" id="418495"/>
    <lineage>
        <taxon>Bacteria</taxon>
        <taxon>Bacillati</taxon>
        <taxon>Actinomycetota</taxon>
        <taxon>Actinomycetes</taxon>
        <taxon>Pseudonocardiales</taxon>
        <taxon>Pseudonocardiaceae</taxon>
        <taxon>Saccharopolyspora</taxon>
    </lineage>
</organism>
<dbReference type="InterPro" id="IPR049945">
    <property type="entry name" value="AAA_22"/>
</dbReference>
<dbReference type="PANTHER" id="PTHR47691:SF3">
    <property type="entry name" value="HTH-TYPE TRANSCRIPTIONAL REGULATOR RV0890C-RELATED"/>
    <property type="match status" value="1"/>
</dbReference>
<dbReference type="SUPFAM" id="SSF48452">
    <property type="entry name" value="TPR-like"/>
    <property type="match status" value="2"/>
</dbReference>
<reference evidence="6" key="1">
    <citation type="submission" date="2016-10" db="EMBL/GenBank/DDBJ databases">
        <authorList>
            <person name="Varghese N."/>
            <person name="Submissions S."/>
        </authorList>
    </citation>
    <scope>NUCLEOTIDE SEQUENCE [LARGE SCALE GENOMIC DNA]</scope>
    <source>
        <strain evidence="6">CGMCC 4.3530</strain>
    </source>
</reference>
<feature type="domain" description="OmpR/PhoB-type" evidence="4">
    <location>
        <begin position="1"/>
        <end position="94"/>
    </location>
</feature>
<evidence type="ECO:0000256" key="3">
    <source>
        <dbReference type="PROSITE-ProRule" id="PRU01091"/>
    </source>
</evidence>
<evidence type="ECO:0000256" key="2">
    <source>
        <dbReference type="ARBA" id="ARBA00023125"/>
    </source>
</evidence>
<dbReference type="SUPFAM" id="SSF46894">
    <property type="entry name" value="C-terminal effector domain of the bipartite response regulators"/>
    <property type="match status" value="1"/>
</dbReference>
<gene>
    <name evidence="5" type="ORF">SAMN05216215_1006228</name>
</gene>
<dbReference type="SMART" id="SM01043">
    <property type="entry name" value="BTAD"/>
    <property type="match status" value="1"/>
</dbReference>
<dbReference type="InterPro" id="IPR001867">
    <property type="entry name" value="OmpR/PhoB-type_DNA-bd"/>
</dbReference>
<keyword evidence="2 3" id="KW-0238">DNA-binding</keyword>
<dbReference type="PROSITE" id="PS51755">
    <property type="entry name" value="OMPR_PHOB"/>
    <property type="match status" value="1"/>
</dbReference>
<dbReference type="PANTHER" id="PTHR47691">
    <property type="entry name" value="REGULATOR-RELATED"/>
    <property type="match status" value="1"/>
</dbReference>
<dbReference type="SMART" id="SM00862">
    <property type="entry name" value="Trans_reg_C"/>
    <property type="match status" value="1"/>
</dbReference>
<dbReference type="Proteomes" id="UP000199529">
    <property type="component" value="Unassembled WGS sequence"/>
</dbReference>
<accession>A0A1H2XYE4</accession>
<dbReference type="EMBL" id="FNOK01000006">
    <property type="protein sequence ID" value="SDW97444.1"/>
    <property type="molecule type" value="Genomic_DNA"/>
</dbReference>
<dbReference type="GO" id="GO:0016887">
    <property type="term" value="F:ATP hydrolysis activity"/>
    <property type="evidence" value="ECO:0007669"/>
    <property type="project" value="InterPro"/>
</dbReference>
<evidence type="ECO:0000256" key="1">
    <source>
        <dbReference type="ARBA" id="ARBA00005820"/>
    </source>
</evidence>
<dbReference type="CDD" id="cd15831">
    <property type="entry name" value="BTAD"/>
    <property type="match status" value="1"/>
</dbReference>